<dbReference type="AlphaFoldDB" id="A0AAV0EPS0"/>
<protein>
    <recommendedName>
        <fullName evidence="6">Pectin acetylesterase</fullName>
        <ecNumber evidence="6">3.1.1.-</ecNumber>
    </recommendedName>
</protein>
<dbReference type="PANTHER" id="PTHR21562">
    <property type="entry name" value="NOTUM-RELATED"/>
    <property type="match status" value="1"/>
</dbReference>
<comment type="similarity">
    <text evidence="3 6">Belongs to the pectinacetylesterase family.</text>
</comment>
<evidence type="ECO:0000256" key="4">
    <source>
        <dbReference type="ARBA" id="ARBA00022512"/>
    </source>
</evidence>
<keyword evidence="5 6" id="KW-0961">Cell wall biogenesis/degradation</keyword>
<proteinExistence type="inferred from homology"/>
<evidence type="ECO:0000313" key="7">
    <source>
        <dbReference type="EMBL" id="CAH9124491.1"/>
    </source>
</evidence>
<organism evidence="7 8">
    <name type="scientific">Cuscuta epithymum</name>
    <dbReference type="NCBI Taxonomy" id="186058"/>
    <lineage>
        <taxon>Eukaryota</taxon>
        <taxon>Viridiplantae</taxon>
        <taxon>Streptophyta</taxon>
        <taxon>Embryophyta</taxon>
        <taxon>Tracheophyta</taxon>
        <taxon>Spermatophyta</taxon>
        <taxon>Magnoliopsida</taxon>
        <taxon>eudicotyledons</taxon>
        <taxon>Gunneridae</taxon>
        <taxon>Pentapetalae</taxon>
        <taxon>asterids</taxon>
        <taxon>lamiids</taxon>
        <taxon>Solanales</taxon>
        <taxon>Convolvulaceae</taxon>
        <taxon>Cuscuteae</taxon>
        <taxon>Cuscuta</taxon>
        <taxon>Cuscuta subgen. Cuscuta</taxon>
    </lineage>
</organism>
<keyword evidence="6" id="KW-0964">Secreted</keyword>
<evidence type="ECO:0000313" key="8">
    <source>
        <dbReference type="Proteomes" id="UP001152523"/>
    </source>
</evidence>
<dbReference type="PANTHER" id="PTHR21562:SF65">
    <property type="entry name" value="PECTIN ACETYLESTERASE"/>
    <property type="match status" value="1"/>
</dbReference>
<accession>A0AAV0EPS0</accession>
<dbReference type="Pfam" id="PF03283">
    <property type="entry name" value="PAE"/>
    <property type="match status" value="1"/>
</dbReference>
<keyword evidence="8" id="KW-1185">Reference proteome</keyword>
<dbReference type="GO" id="GO:0071555">
    <property type="term" value="P:cell wall organization"/>
    <property type="evidence" value="ECO:0007669"/>
    <property type="project" value="UniProtKB-KW"/>
</dbReference>
<keyword evidence="6" id="KW-0378">Hydrolase</keyword>
<comment type="caution">
    <text evidence="7">The sequence shown here is derived from an EMBL/GenBank/DDBJ whole genome shotgun (WGS) entry which is preliminary data.</text>
</comment>
<comment type="subcellular location">
    <subcellularLocation>
        <location evidence="2 6">Secreted</location>
        <location evidence="2 6">Cell wall</location>
    </subcellularLocation>
</comment>
<dbReference type="EC" id="3.1.1.-" evidence="6"/>
<evidence type="ECO:0000256" key="2">
    <source>
        <dbReference type="ARBA" id="ARBA00004191"/>
    </source>
</evidence>
<evidence type="ECO:0000256" key="6">
    <source>
        <dbReference type="RuleBase" id="RU363114"/>
    </source>
</evidence>
<dbReference type="InterPro" id="IPR004963">
    <property type="entry name" value="PAE/NOTUM"/>
</dbReference>
<dbReference type="GO" id="GO:0052793">
    <property type="term" value="F:pectin acetylesterase activity"/>
    <property type="evidence" value="ECO:0007669"/>
    <property type="project" value="TreeGrafter"/>
</dbReference>
<gene>
    <name evidence="7" type="ORF">CEPIT_LOCUS26019</name>
</gene>
<comment type="function">
    <text evidence="1 6">Hydrolyzes acetyl esters in homogalacturonan regions of pectin. In type I primary cell wall, galacturonic acid residues of pectin can be acetylated at the O-2 and O-3 positions. Decreasing the degree of acetylation of pectin gels in vitro alters their physical properties.</text>
</comment>
<evidence type="ECO:0000256" key="5">
    <source>
        <dbReference type="ARBA" id="ARBA00023316"/>
    </source>
</evidence>
<name>A0AAV0EPS0_9ASTE</name>
<sequence>MRLWYGVILKRGGAWCNLPEYCATAYAHTRNLTLDPKPYSFKDILSKKKEENPDFFNWNRAVIWYCDGSSFTSDSQKVYEYNGTKIYFRGARIYKAVMHELLYKLGMTMAKNALLVGGSAGGVAVTLHCDGFHDLLPHATRVKCLSDAGYFFPSKKYGHGEIFTQTFQGLMAHGSIKALPEECTSRMSPYLCFFPQNVQEHIKTPIFFLMSPFDTVQVTWTFSGNDTIKKCLTTSLNCSTDIIKTLQDLRLEFLSVLPKLSNASSRGILITSPTTHEQLSNYRWNNDMVVDGSDEKISKLFGDWYFERKAVQIIDKYACPYNCSVRNNNGNNDTVPAAIFNKGLILLILLLNWMVVLL</sequence>
<reference evidence="7" key="1">
    <citation type="submission" date="2022-07" db="EMBL/GenBank/DDBJ databases">
        <authorList>
            <person name="Macas J."/>
            <person name="Novak P."/>
            <person name="Neumann P."/>
        </authorList>
    </citation>
    <scope>NUCLEOTIDE SEQUENCE</scope>
</reference>
<evidence type="ECO:0000256" key="1">
    <source>
        <dbReference type="ARBA" id="ARBA00003534"/>
    </source>
</evidence>
<evidence type="ECO:0000256" key="3">
    <source>
        <dbReference type="ARBA" id="ARBA00005784"/>
    </source>
</evidence>
<dbReference type="GO" id="GO:0009505">
    <property type="term" value="C:plant-type cell wall"/>
    <property type="evidence" value="ECO:0007669"/>
    <property type="project" value="TreeGrafter"/>
</dbReference>
<dbReference type="EMBL" id="CAMAPF010000934">
    <property type="protein sequence ID" value="CAH9124491.1"/>
    <property type="molecule type" value="Genomic_DNA"/>
</dbReference>
<keyword evidence="4 6" id="KW-0134">Cell wall</keyword>
<dbReference type="Proteomes" id="UP001152523">
    <property type="component" value="Unassembled WGS sequence"/>
</dbReference>